<evidence type="ECO:0008006" key="5">
    <source>
        <dbReference type="Google" id="ProtNLM"/>
    </source>
</evidence>
<evidence type="ECO:0000259" key="1">
    <source>
        <dbReference type="Pfam" id="PF00571"/>
    </source>
</evidence>
<dbReference type="Pfam" id="PF00571">
    <property type="entry name" value="CBS"/>
    <property type="match status" value="1"/>
</dbReference>
<reference evidence="3 4" key="1">
    <citation type="journal article" date="2019" name="Int. J. Syst. Evol. Microbiol.">
        <title>The Global Catalogue of Microorganisms (GCM) 10K type strain sequencing project: providing services to taxonomists for standard genome sequencing and annotation.</title>
        <authorList>
            <consortium name="The Broad Institute Genomics Platform"/>
            <consortium name="The Broad Institute Genome Sequencing Center for Infectious Disease"/>
            <person name="Wu L."/>
            <person name="Ma J."/>
        </authorList>
    </citation>
    <scope>NUCLEOTIDE SEQUENCE [LARGE SCALE GENOMIC DNA]</scope>
    <source>
        <strain evidence="3 4">JCM 15933</strain>
    </source>
</reference>
<comment type="caution">
    <text evidence="3">The sequence shown here is derived from an EMBL/GenBank/DDBJ whole genome shotgun (WGS) entry which is preliminary data.</text>
</comment>
<feature type="domain" description="CBS" evidence="1">
    <location>
        <begin position="229"/>
        <end position="274"/>
    </location>
</feature>
<accession>A0ABN2AXK5</accession>
<keyword evidence="4" id="KW-1185">Reference proteome</keyword>
<dbReference type="SUPFAM" id="SSF54631">
    <property type="entry name" value="CBS-domain pair"/>
    <property type="match status" value="1"/>
</dbReference>
<evidence type="ECO:0000313" key="4">
    <source>
        <dbReference type="Proteomes" id="UP001501470"/>
    </source>
</evidence>
<sequence>MYLLGGRRVTVRDLVDNGLVDPGAALRFERRRIGQTYVARVTESGRIQLEDGQEFRSPSRAAMVAAGMRAVDGWRAWIVEGNGRMLDGLRQELLDKAARNAASVAPLALDENIDQRVHERLREARIRADAKHPEEISVRELLSLWGAKGRGDQISRIEADLANHGLVTSPSFRKVTLDANVRLLTASDEPDEDTPADVAEVLATTDEEDAGAPVGLTVGNLPSALGGITSVAPNASFDEAITAMLLNDYSQLAVLNGPRNLRGAVTWRSIAHARHAGGDAPFSDAIDQNVHEVRYDRELIDVLPVLQQAGFVFVRNEKNVIAGIVTTADVVQIYGEMATPFFQIGELDQTLRRVIARNFELDEVASLCSRPVKSVDEMTMGDYQQVLGNQAIWAKLGWRLDRATFIMRLSEIRKVRNDVMHFNPDPIPADAVNKLRRLNAVLRTYSG</sequence>
<dbReference type="InterPro" id="IPR000644">
    <property type="entry name" value="CBS_dom"/>
</dbReference>
<dbReference type="InterPro" id="IPR040843">
    <property type="entry name" value="RAMA"/>
</dbReference>
<feature type="domain" description="RAMA" evidence="2">
    <location>
        <begin position="6"/>
        <end position="98"/>
    </location>
</feature>
<evidence type="ECO:0000313" key="3">
    <source>
        <dbReference type="EMBL" id="GAA1528615.1"/>
    </source>
</evidence>
<dbReference type="InterPro" id="IPR046342">
    <property type="entry name" value="CBS_dom_sf"/>
</dbReference>
<dbReference type="Pfam" id="PF18755">
    <property type="entry name" value="RAMA"/>
    <property type="match status" value="1"/>
</dbReference>
<name>A0ABN2AXK5_9ACTN</name>
<dbReference type="EMBL" id="BAAAQD010000010">
    <property type="protein sequence ID" value="GAA1528615.1"/>
    <property type="molecule type" value="Genomic_DNA"/>
</dbReference>
<organism evidence="3 4">
    <name type="scientific">Dactylosporangium maewongense</name>
    <dbReference type="NCBI Taxonomy" id="634393"/>
    <lineage>
        <taxon>Bacteria</taxon>
        <taxon>Bacillati</taxon>
        <taxon>Actinomycetota</taxon>
        <taxon>Actinomycetes</taxon>
        <taxon>Micromonosporales</taxon>
        <taxon>Micromonosporaceae</taxon>
        <taxon>Dactylosporangium</taxon>
    </lineage>
</organism>
<evidence type="ECO:0000259" key="2">
    <source>
        <dbReference type="Pfam" id="PF18755"/>
    </source>
</evidence>
<protein>
    <recommendedName>
        <fullName evidence="5">CBS domain-containing protein</fullName>
    </recommendedName>
</protein>
<dbReference type="Proteomes" id="UP001501470">
    <property type="component" value="Unassembled WGS sequence"/>
</dbReference>
<dbReference type="Gene3D" id="3.10.580.10">
    <property type="entry name" value="CBS-domain"/>
    <property type="match status" value="1"/>
</dbReference>
<gene>
    <name evidence="3" type="ORF">GCM10009827_052290</name>
</gene>
<proteinExistence type="predicted"/>